<name>A0A0G2A801_9BACT</name>
<evidence type="ECO:0000256" key="3">
    <source>
        <dbReference type="ARBA" id="ARBA00022676"/>
    </source>
</evidence>
<gene>
    <name evidence="9" type="ORF">UY82_C0003G0011</name>
</gene>
<evidence type="ECO:0000256" key="6">
    <source>
        <dbReference type="ARBA" id="ARBA00022989"/>
    </source>
</evidence>
<reference evidence="9 10" key="1">
    <citation type="journal article" date="2015" name="Nature">
        <title>rRNA introns, odd ribosomes, and small enigmatic genomes across a large radiation of phyla.</title>
        <authorList>
            <person name="Brown C.T."/>
            <person name="Hug L.A."/>
            <person name="Thomas B.C."/>
            <person name="Sharon I."/>
            <person name="Castelle C.J."/>
            <person name="Singh A."/>
            <person name="Wilkins M.J."/>
            <person name="Williams K.H."/>
            <person name="Banfield J.F."/>
        </authorList>
    </citation>
    <scope>NUCLEOTIDE SEQUENCE [LARGE SCALE GENOMIC DNA]</scope>
</reference>
<evidence type="ECO:0000256" key="7">
    <source>
        <dbReference type="ARBA" id="ARBA00023136"/>
    </source>
</evidence>
<feature type="transmembrane region" description="Helical" evidence="8">
    <location>
        <begin position="108"/>
        <end position="128"/>
    </location>
</feature>
<feature type="transmembrane region" description="Helical" evidence="8">
    <location>
        <begin position="140"/>
        <end position="156"/>
    </location>
</feature>
<evidence type="ECO:0000313" key="10">
    <source>
        <dbReference type="Proteomes" id="UP000033865"/>
    </source>
</evidence>
<keyword evidence="4" id="KW-0808">Transferase</keyword>
<evidence type="ECO:0000256" key="8">
    <source>
        <dbReference type="SAM" id="Phobius"/>
    </source>
</evidence>
<dbReference type="PANTHER" id="PTHR33908:SF11">
    <property type="entry name" value="MEMBRANE PROTEIN"/>
    <property type="match status" value="1"/>
</dbReference>
<comment type="caution">
    <text evidence="9">The sequence shown here is derived from an EMBL/GenBank/DDBJ whole genome shotgun (WGS) entry which is preliminary data.</text>
</comment>
<evidence type="ECO:0000256" key="2">
    <source>
        <dbReference type="ARBA" id="ARBA00022475"/>
    </source>
</evidence>
<keyword evidence="2" id="KW-1003">Cell membrane</keyword>
<keyword evidence="3" id="KW-0328">Glycosyltransferase</keyword>
<dbReference type="Proteomes" id="UP000033865">
    <property type="component" value="Unassembled WGS sequence"/>
</dbReference>
<feature type="transmembrane region" description="Helical" evidence="8">
    <location>
        <begin position="368"/>
        <end position="387"/>
    </location>
</feature>
<organism evidence="9 10">
    <name type="scientific">Candidatus Uhrbacteria bacterium GW2011_GWC2_53_7</name>
    <dbReference type="NCBI Taxonomy" id="1618986"/>
    <lineage>
        <taxon>Bacteria</taxon>
        <taxon>Candidatus Uhriibacteriota</taxon>
    </lineage>
</organism>
<evidence type="ECO:0000256" key="1">
    <source>
        <dbReference type="ARBA" id="ARBA00004651"/>
    </source>
</evidence>
<evidence type="ECO:0000256" key="4">
    <source>
        <dbReference type="ARBA" id="ARBA00022679"/>
    </source>
</evidence>
<feature type="transmembrane region" description="Helical" evidence="8">
    <location>
        <begin position="438"/>
        <end position="457"/>
    </location>
</feature>
<dbReference type="EMBL" id="LCRN01000003">
    <property type="protein sequence ID" value="KKW37057.1"/>
    <property type="molecule type" value="Genomic_DNA"/>
</dbReference>
<evidence type="ECO:0000256" key="5">
    <source>
        <dbReference type="ARBA" id="ARBA00022692"/>
    </source>
</evidence>
<feature type="transmembrane region" description="Helical" evidence="8">
    <location>
        <begin position="407"/>
        <end position="426"/>
    </location>
</feature>
<dbReference type="GO" id="GO:0009103">
    <property type="term" value="P:lipopolysaccharide biosynthetic process"/>
    <property type="evidence" value="ECO:0007669"/>
    <property type="project" value="UniProtKB-ARBA"/>
</dbReference>
<feature type="transmembrane region" description="Helical" evidence="8">
    <location>
        <begin position="230"/>
        <end position="247"/>
    </location>
</feature>
<dbReference type="GO" id="GO:0005886">
    <property type="term" value="C:plasma membrane"/>
    <property type="evidence" value="ECO:0007669"/>
    <property type="project" value="UniProtKB-SubCell"/>
</dbReference>
<accession>A0A0G2A801</accession>
<protein>
    <recommendedName>
        <fullName evidence="11">Glycosyltransferase RgtA/B/C/D-like domain-containing protein</fullName>
    </recommendedName>
</protein>
<keyword evidence="7 8" id="KW-0472">Membrane</keyword>
<keyword evidence="6 8" id="KW-1133">Transmembrane helix</keyword>
<dbReference type="PANTHER" id="PTHR33908">
    <property type="entry name" value="MANNOSYLTRANSFERASE YKCB-RELATED"/>
    <property type="match status" value="1"/>
</dbReference>
<dbReference type="GO" id="GO:0016763">
    <property type="term" value="F:pentosyltransferase activity"/>
    <property type="evidence" value="ECO:0007669"/>
    <property type="project" value="TreeGrafter"/>
</dbReference>
<sequence length="559" mass="62340">MAFKVTPSDRMLGLLLALFFVSSLILSAGVPDMYNSPDERAAAVSIEAFIRDNHFSVSEPLNPEFGGVLAPRSMVSAPRQGSGQVGDSLVPITFPGLPLFYGIVGKAMSFPLTKFLTPLLAVLAVLAWRKTLESFLSRRASLIASILLLTLAGFWFYSARAFMHNVPFLAFLIFGFFFLSRKGFRPRDAILAGLMFGLALLFRTSEIVWMSLVGLVFLVAFVRKIRFKPLALFLAALVIGLSPLFFWNQAHFGSSWQFGYTVSAPVFSPPKLSEPLPAKIVASPPSRAMLSQMLFPFGFHPRTAWKNFVDYQLELTWWMTGLAVLGLVFLVMGSGLDFGHSPKSTKSRPDPKICTFAKICTMPKMLRAILLATFFAGGYLTFLYGSWNIIDNPDPGVVTLANSYVRYWLPIYLVSTIPAALFIEWLAGRARTLLSQRLVIGSVLLLVSALSIRLVFFHPDDGLVRTRAVLFESIEIRDELLARTQPESVIIVDYADKILFPHRRVVVPLRSQATYDALPSIVERLPTYYYGITLPESDLDHAEPITTINIETLYRIHTL</sequence>
<evidence type="ECO:0000313" key="9">
    <source>
        <dbReference type="EMBL" id="KKW37057.1"/>
    </source>
</evidence>
<dbReference type="AlphaFoldDB" id="A0A0G2A801"/>
<dbReference type="InterPro" id="IPR050297">
    <property type="entry name" value="LipidA_mod_glycosyltrf_83"/>
</dbReference>
<feature type="transmembrane region" description="Helical" evidence="8">
    <location>
        <begin position="207"/>
        <end position="223"/>
    </location>
</feature>
<evidence type="ECO:0008006" key="11">
    <source>
        <dbReference type="Google" id="ProtNLM"/>
    </source>
</evidence>
<feature type="transmembrane region" description="Helical" evidence="8">
    <location>
        <begin position="315"/>
        <end position="338"/>
    </location>
</feature>
<proteinExistence type="predicted"/>
<keyword evidence="5 8" id="KW-0812">Transmembrane</keyword>
<feature type="transmembrane region" description="Helical" evidence="8">
    <location>
        <begin position="162"/>
        <end position="179"/>
    </location>
</feature>
<comment type="subcellular location">
    <subcellularLocation>
        <location evidence="1">Cell membrane</location>
        <topology evidence="1">Multi-pass membrane protein</topology>
    </subcellularLocation>
</comment>